<evidence type="ECO:0000313" key="3">
    <source>
        <dbReference type="Proteomes" id="UP000324738"/>
    </source>
</evidence>
<sequence length="293" mass="32145">MVNFAEIEIFSKRRPLFDLASLRAGRLVAGCLLSVMAAISLSTQASAFSQIAPEDGVFRGREGIISVPLPPLQDRVPIPGGATQRDFDDAPVAPEPPAEDLPPAAPGGPAHFPDGSISDEERPQGRPYVDDSPASAEPPLRVRYEEAGLPDPVRDLRRRLIEIAKNGDVEALRPYLQTGEQATALSVIPLEGDPIEFLQDSSGDSDGVELMAILLEVLQSGYVQLDEGKDSEIFVWPYFVQVPLDKLDSRRLVELFELVTAGDYQRMLENGSYDFYRVGISPEGRFEFFLMAD</sequence>
<dbReference type="EMBL" id="VTWH01000002">
    <property type="protein sequence ID" value="KAA0971025.1"/>
    <property type="molecule type" value="Genomic_DNA"/>
</dbReference>
<name>A0A5B0DYU9_9HYPH</name>
<keyword evidence="3" id="KW-1185">Reference proteome</keyword>
<evidence type="ECO:0000313" key="2">
    <source>
        <dbReference type="EMBL" id="KAA0971025.1"/>
    </source>
</evidence>
<protein>
    <submittedName>
        <fullName evidence="2">Uncharacterized protein</fullName>
    </submittedName>
</protein>
<dbReference type="AlphaFoldDB" id="A0A5B0DYU9"/>
<dbReference type="OrthoDB" id="9809589at2"/>
<feature type="region of interest" description="Disordered" evidence="1">
    <location>
        <begin position="69"/>
        <end position="146"/>
    </location>
</feature>
<reference evidence="2 3" key="1">
    <citation type="submission" date="2019-08" db="EMBL/GenBank/DDBJ databases">
        <title>Aureimonas fodiniaquatilis sp. nov., isolated from a coal mine wastewater.</title>
        <authorList>
            <person name="Kim W."/>
        </authorList>
    </citation>
    <scope>NUCLEOTIDE SEQUENCE [LARGE SCALE GENOMIC DNA]</scope>
    <source>
        <strain evidence="2 3">CAU 1482</strain>
    </source>
</reference>
<dbReference type="RefSeq" id="WP_149300335.1">
    <property type="nucleotide sequence ID" value="NZ_VTWH01000002.1"/>
</dbReference>
<proteinExistence type="predicted"/>
<gene>
    <name evidence="2" type="ORF">FPY71_11260</name>
</gene>
<evidence type="ECO:0000256" key="1">
    <source>
        <dbReference type="SAM" id="MobiDB-lite"/>
    </source>
</evidence>
<organism evidence="2 3">
    <name type="scientific">Aureimonas fodinaquatilis</name>
    <dbReference type="NCBI Taxonomy" id="2565783"/>
    <lineage>
        <taxon>Bacteria</taxon>
        <taxon>Pseudomonadati</taxon>
        <taxon>Pseudomonadota</taxon>
        <taxon>Alphaproteobacteria</taxon>
        <taxon>Hyphomicrobiales</taxon>
        <taxon>Aurantimonadaceae</taxon>
        <taxon>Aureimonas</taxon>
    </lineage>
</organism>
<accession>A0A5B0DYU9</accession>
<dbReference type="Proteomes" id="UP000324738">
    <property type="component" value="Unassembled WGS sequence"/>
</dbReference>
<comment type="caution">
    <text evidence="2">The sequence shown here is derived from an EMBL/GenBank/DDBJ whole genome shotgun (WGS) entry which is preliminary data.</text>
</comment>
<feature type="compositionally biased region" description="Pro residues" evidence="1">
    <location>
        <begin position="93"/>
        <end position="106"/>
    </location>
</feature>